<dbReference type="AlphaFoldDB" id="A0A7W2D7B9"/>
<evidence type="ECO:0000313" key="3">
    <source>
        <dbReference type="EMBL" id="MBA4865991.1"/>
    </source>
</evidence>
<dbReference type="GO" id="GO:0051607">
    <property type="term" value="P:defense response to virus"/>
    <property type="evidence" value="ECO:0007669"/>
    <property type="project" value="UniProtKB-KW"/>
</dbReference>
<dbReference type="InterPro" id="IPR021124">
    <property type="entry name" value="CRISPR-assoc_prot_Cas5"/>
</dbReference>
<dbReference type="GO" id="GO:0043571">
    <property type="term" value="P:maintenance of CRISPR repeat elements"/>
    <property type="evidence" value="ECO:0007669"/>
    <property type="project" value="InterPro"/>
</dbReference>
<gene>
    <name evidence="3" type="primary">cas5e</name>
    <name evidence="3" type="ORF">H1V43_32550</name>
</gene>
<keyword evidence="4" id="KW-1185">Reference proteome</keyword>
<dbReference type="Proteomes" id="UP000586976">
    <property type="component" value="Unassembled WGS sequence"/>
</dbReference>
<dbReference type="EMBL" id="JACEQY010000050">
    <property type="protein sequence ID" value="MBA4865991.1"/>
    <property type="molecule type" value="Genomic_DNA"/>
</dbReference>
<accession>A0A7W2D7B9</accession>
<dbReference type="CDD" id="cd09693">
    <property type="entry name" value="Cas5_I"/>
    <property type="match status" value="1"/>
</dbReference>
<name>A0A7W2D7B9_9ACTN</name>
<dbReference type="Gene3D" id="3.30.70.2660">
    <property type="match status" value="1"/>
</dbReference>
<dbReference type="NCBIfam" id="TIGR01868">
    <property type="entry name" value="casD_Cas5e"/>
    <property type="match status" value="1"/>
</dbReference>
<keyword evidence="1" id="KW-0051">Antiviral defense</keyword>
<dbReference type="Pfam" id="PF09704">
    <property type="entry name" value="Cas_Cas5d"/>
    <property type="match status" value="1"/>
</dbReference>
<feature type="region of interest" description="Disordered" evidence="2">
    <location>
        <begin position="77"/>
        <end position="101"/>
    </location>
</feature>
<reference evidence="3 4" key="1">
    <citation type="submission" date="2020-07" db="EMBL/GenBank/DDBJ databases">
        <title>Streptomyces isolated from Indian soil.</title>
        <authorList>
            <person name="Mandal S."/>
            <person name="Maiti P.K."/>
        </authorList>
    </citation>
    <scope>NUCLEOTIDE SEQUENCE [LARGE SCALE GENOMIC DNA]</scope>
    <source>
        <strain evidence="3 4">PSKA54</strain>
    </source>
</reference>
<evidence type="ECO:0000256" key="1">
    <source>
        <dbReference type="ARBA" id="ARBA00023118"/>
    </source>
</evidence>
<dbReference type="RefSeq" id="WP_181867428.1">
    <property type="nucleotide sequence ID" value="NZ_JACEQY010000050.1"/>
</dbReference>
<organism evidence="3 4">
    <name type="scientific">Streptomyces himalayensis subsp. aureolus</name>
    <dbReference type="NCBI Taxonomy" id="2758039"/>
    <lineage>
        <taxon>Bacteria</taxon>
        <taxon>Bacillati</taxon>
        <taxon>Actinomycetota</taxon>
        <taxon>Actinomycetes</taxon>
        <taxon>Kitasatosporales</taxon>
        <taxon>Streptomycetaceae</taxon>
        <taxon>Streptomyces</taxon>
        <taxon>Streptomyces himalayensis</taxon>
    </lineage>
</organism>
<comment type="caution">
    <text evidence="3">The sequence shown here is derived from an EMBL/GenBank/DDBJ whole genome shotgun (WGS) entry which is preliminary data.</text>
</comment>
<dbReference type="InterPro" id="IPR013422">
    <property type="entry name" value="CRISPR-assoc_prot_Cas5_N"/>
</dbReference>
<evidence type="ECO:0000256" key="2">
    <source>
        <dbReference type="SAM" id="MobiDB-lite"/>
    </source>
</evidence>
<proteinExistence type="predicted"/>
<sequence length="263" mass="29456">MNGLLLRLAGPLMSFGEYAAFHYRDTAPFPTRSALIGLFAAADGRPRDRALTPDPDTGAVPYRDLVFTIRIDRPGTRHTDYHTAGGGRPHKQGLRTSSGDYRPQKESTLITHRVYLADAVFTAAVQGPDPLIEQIADRLEQPTWAPYLGRRSCVPDEPLVLRAHTPDPIGELLHHVPLSLATAPHPDQTTVPIDFVWEAQPRHRPAARIHRELADDPVDFTPTHRHYQTRPIWRTTEQLPTALYAGTPPIERLTSYVLQEETP</sequence>
<protein>
    <submittedName>
        <fullName evidence="3">Type I-E CRISPR-associated protein Cas5/CasD</fullName>
    </submittedName>
</protein>
<dbReference type="GO" id="GO:0003723">
    <property type="term" value="F:RNA binding"/>
    <property type="evidence" value="ECO:0007669"/>
    <property type="project" value="InterPro"/>
</dbReference>
<evidence type="ECO:0000313" key="4">
    <source>
        <dbReference type="Proteomes" id="UP000586976"/>
    </source>
</evidence>
<dbReference type="InterPro" id="IPR010147">
    <property type="entry name" value="CRISPR-assoc_prot_CasD"/>
</dbReference>
<dbReference type="NCBIfam" id="TIGR02593">
    <property type="entry name" value="CRISPR_cas5"/>
    <property type="match status" value="1"/>
</dbReference>